<feature type="compositionally biased region" description="Polar residues" evidence="1">
    <location>
        <begin position="365"/>
        <end position="374"/>
    </location>
</feature>
<dbReference type="SUPFAM" id="SSF47459">
    <property type="entry name" value="HLH, helix-loop-helix DNA-binding domain"/>
    <property type="match status" value="1"/>
</dbReference>
<feature type="region of interest" description="Disordered" evidence="1">
    <location>
        <begin position="96"/>
        <end position="117"/>
    </location>
</feature>
<feature type="compositionally biased region" description="Low complexity" evidence="1">
    <location>
        <begin position="260"/>
        <end position="273"/>
    </location>
</feature>
<feature type="domain" description="BHLH" evidence="2">
    <location>
        <begin position="591"/>
        <end position="669"/>
    </location>
</feature>
<sequence length="720" mass="77319">MNSTAQQQAWSRPPEQMDQMAQINNDLDDLGNLFEFGDIDLNPIPPVDSAHYGDHIQHPGTHPSTPFDEINEAQAISGSSAQDFGSHGQFGMSQNVEQQQHHFDGRPQTSHPYPQDPMYQSAMQAQQHPYYTNQQFQFQGLQGFPPNQVPPTPNSFGMHGEQGPFMQQQMDPQQRAILEQRYHMSKENGGVRNVPRCTPQSWLTLRQIALTPMASPAGTPQYNVQPEFTIPGAYFSPLTSPILPPQNGQNGAHHHQGYYTNPSTAPSSNATSPLDPNADVDMGGDEVSEAAASQAKKSKKSSKKKTATPRSAGPLARVKDSPIQKAIKRKSGTMLSSLAPPRENEKVPPRSSSTQPPSAGLQMPRNDSSENGSISPEPLSESLMGPPPRPGSSLNQSPAMPGQQKDGTSTLGKAATPKSLLSRRGDQMTPNQQHEQQDDNDQMEFEELQLPAAAADDSASRPPLPQINTQIQQQSNSNDDTPRLAARKTPKLGPSSTPSSARPPSSMASPSIMGSPMTASTPGALLKDRRQDAKGGKNNKKRGSMSGTGSALVSPALRPKISPSIKPLLPEGGNHLPGVNYPDSLSTGLTSKRTSHKVAEQGRRNRINEALKEMQSLLPKSATKKESNSDGSPEAMVDGDKESKEDAQVKSNSSKAATVESANEYIRKLQRENALLLMMKKENEEMKKKLDEQGGSAASTDSSASAVGSASPAPASASAS</sequence>
<comment type="caution">
    <text evidence="3">The sequence shown here is derived from an EMBL/GenBank/DDBJ whole genome shotgun (WGS) entry which is preliminary data.</text>
</comment>
<dbReference type="Gene3D" id="4.10.280.10">
    <property type="entry name" value="Helix-loop-helix DNA-binding domain"/>
    <property type="match status" value="1"/>
</dbReference>
<feature type="compositionally biased region" description="Basic and acidic residues" evidence="1">
    <location>
        <begin position="597"/>
        <end position="612"/>
    </location>
</feature>
<evidence type="ECO:0000313" key="3">
    <source>
        <dbReference type="EMBL" id="KAK4507540.1"/>
    </source>
</evidence>
<dbReference type="CDD" id="cd11392">
    <property type="entry name" value="bHLH_ScPHO4_like"/>
    <property type="match status" value="1"/>
</dbReference>
<gene>
    <name evidence="3" type="ORF">PRZ48_001275</name>
</gene>
<feature type="compositionally biased region" description="Low complexity" evidence="1">
    <location>
        <begin position="696"/>
        <end position="720"/>
    </location>
</feature>
<keyword evidence="4" id="KW-1185">Reference proteome</keyword>
<dbReference type="PROSITE" id="PS50888">
    <property type="entry name" value="BHLH"/>
    <property type="match status" value="1"/>
</dbReference>
<evidence type="ECO:0000313" key="4">
    <source>
        <dbReference type="Proteomes" id="UP001305779"/>
    </source>
</evidence>
<evidence type="ECO:0000256" key="1">
    <source>
        <dbReference type="SAM" id="MobiDB-lite"/>
    </source>
</evidence>
<organism evidence="3 4">
    <name type="scientific">Zasmidium cellare</name>
    <name type="common">Wine cellar mold</name>
    <name type="synonym">Racodium cellare</name>
    <dbReference type="NCBI Taxonomy" id="395010"/>
    <lineage>
        <taxon>Eukaryota</taxon>
        <taxon>Fungi</taxon>
        <taxon>Dikarya</taxon>
        <taxon>Ascomycota</taxon>
        <taxon>Pezizomycotina</taxon>
        <taxon>Dothideomycetes</taxon>
        <taxon>Dothideomycetidae</taxon>
        <taxon>Mycosphaerellales</taxon>
        <taxon>Mycosphaerellaceae</taxon>
        <taxon>Zasmidium</taxon>
    </lineage>
</organism>
<dbReference type="Proteomes" id="UP001305779">
    <property type="component" value="Unassembled WGS sequence"/>
</dbReference>
<dbReference type="Pfam" id="PF00010">
    <property type="entry name" value="HLH"/>
    <property type="match status" value="1"/>
</dbReference>
<dbReference type="InterPro" id="IPR011598">
    <property type="entry name" value="bHLH_dom"/>
</dbReference>
<feature type="region of interest" description="Disordered" evidence="1">
    <location>
        <begin position="239"/>
        <end position="664"/>
    </location>
</feature>
<accession>A0ABR0F2M7</accession>
<feature type="region of interest" description="Disordered" evidence="1">
    <location>
        <begin position="685"/>
        <end position="720"/>
    </location>
</feature>
<feature type="compositionally biased region" description="Acidic residues" evidence="1">
    <location>
        <begin position="438"/>
        <end position="447"/>
    </location>
</feature>
<feature type="compositionally biased region" description="Low complexity" evidence="1">
    <location>
        <begin position="494"/>
        <end position="517"/>
    </location>
</feature>
<reference evidence="3 4" key="1">
    <citation type="journal article" date="2023" name="G3 (Bethesda)">
        <title>A chromosome-level genome assembly of Zasmidium syzygii isolated from banana leaves.</title>
        <authorList>
            <person name="van Westerhoven A.C."/>
            <person name="Mehrabi R."/>
            <person name="Talebi R."/>
            <person name="Steentjes M.B.F."/>
            <person name="Corcolon B."/>
            <person name="Chong P.A."/>
            <person name="Kema G.H.J."/>
            <person name="Seidl M.F."/>
        </authorList>
    </citation>
    <scope>NUCLEOTIDE SEQUENCE [LARGE SCALE GENOMIC DNA]</scope>
    <source>
        <strain evidence="3 4">P124</strain>
    </source>
</reference>
<dbReference type="InterPro" id="IPR036638">
    <property type="entry name" value="HLH_DNA-bd_sf"/>
</dbReference>
<evidence type="ECO:0000259" key="2">
    <source>
        <dbReference type="PROSITE" id="PS50888"/>
    </source>
</evidence>
<dbReference type="EMBL" id="JAXOVC010000001">
    <property type="protein sequence ID" value="KAK4507540.1"/>
    <property type="molecule type" value="Genomic_DNA"/>
</dbReference>
<feature type="compositionally biased region" description="Basic and acidic residues" evidence="1">
    <location>
        <begin position="526"/>
        <end position="535"/>
    </location>
</feature>
<dbReference type="SMART" id="SM00353">
    <property type="entry name" value="HLH"/>
    <property type="match status" value="1"/>
</dbReference>
<proteinExistence type="predicted"/>
<feature type="compositionally biased region" description="Basic and acidic residues" evidence="1">
    <location>
        <begin position="638"/>
        <end position="648"/>
    </location>
</feature>
<protein>
    <recommendedName>
        <fullName evidence="2">BHLH domain-containing protein</fullName>
    </recommendedName>
</protein>
<feature type="compositionally biased region" description="Polar residues" evidence="1">
    <location>
        <begin position="583"/>
        <end position="592"/>
    </location>
</feature>
<name>A0ABR0F2M7_ZASCE</name>
<feature type="compositionally biased region" description="Low complexity" evidence="1">
    <location>
        <begin position="466"/>
        <end position="479"/>
    </location>
</feature>
<feature type="compositionally biased region" description="Basic residues" evidence="1">
    <location>
        <begin position="296"/>
        <end position="307"/>
    </location>
</feature>